<evidence type="ECO:0000256" key="7">
    <source>
        <dbReference type="ARBA" id="ARBA00023158"/>
    </source>
</evidence>
<reference evidence="11" key="1">
    <citation type="submission" date="2020-10" db="EMBL/GenBank/DDBJ databases">
        <title>Unveiling of a novel bifunctional photoreceptor, Dualchrome1, isolated from a cosmopolitan green alga.</title>
        <authorList>
            <person name="Suzuki S."/>
            <person name="Kawachi M."/>
        </authorList>
    </citation>
    <scope>NUCLEOTIDE SEQUENCE</scope>
    <source>
        <strain evidence="11">NIES 2893</strain>
    </source>
</reference>
<dbReference type="GO" id="GO:0005634">
    <property type="term" value="C:nucleus"/>
    <property type="evidence" value="ECO:0007669"/>
    <property type="project" value="UniProtKB-SubCell"/>
</dbReference>
<feature type="region of interest" description="Disordered" evidence="10">
    <location>
        <begin position="387"/>
        <end position="420"/>
    </location>
</feature>
<protein>
    <recommendedName>
        <fullName evidence="4">CCR4-NOT transcription complex subunit 11</fullName>
    </recommendedName>
</protein>
<accession>A0A830H7U5</accession>
<dbReference type="InterPro" id="IPR019312">
    <property type="entry name" value="CNOT11"/>
</dbReference>
<evidence type="ECO:0000256" key="6">
    <source>
        <dbReference type="ARBA" id="ARBA00023015"/>
    </source>
</evidence>
<evidence type="ECO:0000313" key="11">
    <source>
        <dbReference type="EMBL" id="GHP03134.1"/>
    </source>
</evidence>
<gene>
    <name evidence="11" type="ORF">PPROV_000188900</name>
</gene>
<dbReference type="AlphaFoldDB" id="A0A830H7U5"/>
<evidence type="ECO:0000256" key="8">
    <source>
        <dbReference type="ARBA" id="ARBA00023163"/>
    </source>
</evidence>
<evidence type="ECO:0000256" key="3">
    <source>
        <dbReference type="ARBA" id="ARBA00008030"/>
    </source>
</evidence>
<keyword evidence="8" id="KW-0804">Transcription</keyword>
<sequence>MLSRFEWDALLSLGEDDGADATFAAAAALFGHAFPSLQRRARALTALAYLLRTDVGQLTSQNATMVSMYLLVHADTDCEDVGGGVVVDDDERRTLARTAVACAAMAEQATDAVRAFAWTLLTDESKGGDDRPPWHTCTPNEFAEQVLLTDREAWPWPGEPAGWRAAFVPNGVGAPEQADSLLLAAAGASPSLPPPPLVPRPFDSDERLGGEVPWFYPLAYETPALAYDDSMLACDGGERPAWAKARELLARALRGPLTPAAQQALCAELRGMDGDVPRVHEVGLRPSHLPELVASNPSVAIEVLLLLATRGDAAVAHAAAASGAAPPAIRIDGVALPFYESLIAMEMSLHSMEVVHKLTTLVTLPERFVHRFVSRCIECCTRMGGGSGGGGGGAVGDGGGTMGDGPSSPSPNAVSARETSSKSYMQNRLVRLICVFLERLIRNKILSPKDVFVESEVTRFCIEFSRVREAAALFRLLSAAQ</sequence>
<evidence type="ECO:0000313" key="12">
    <source>
        <dbReference type="Proteomes" id="UP000660262"/>
    </source>
</evidence>
<comment type="caution">
    <text evidence="11">The sequence shown here is derived from an EMBL/GenBank/DDBJ whole genome shotgun (WGS) entry which is preliminary data.</text>
</comment>
<keyword evidence="7" id="KW-0943">RNA-mediated gene silencing</keyword>
<evidence type="ECO:0000256" key="9">
    <source>
        <dbReference type="ARBA" id="ARBA00023242"/>
    </source>
</evidence>
<dbReference type="PANTHER" id="PTHR15975">
    <property type="entry name" value="CCR4-NOT TRANSCRIPTION COMPLEX SUBUNIT 11"/>
    <property type="match status" value="1"/>
</dbReference>
<keyword evidence="5" id="KW-0963">Cytoplasm</keyword>
<proteinExistence type="inferred from homology"/>
<evidence type="ECO:0000256" key="4">
    <source>
        <dbReference type="ARBA" id="ARBA00014872"/>
    </source>
</evidence>
<dbReference type="Proteomes" id="UP000660262">
    <property type="component" value="Unassembled WGS sequence"/>
</dbReference>
<feature type="compositionally biased region" description="Gly residues" evidence="10">
    <location>
        <begin position="387"/>
        <end position="403"/>
    </location>
</feature>
<dbReference type="Pfam" id="PF10155">
    <property type="entry name" value="CNOT11"/>
    <property type="match status" value="2"/>
</dbReference>
<dbReference type="PANTHER" id="PTHR15975:SF0">
    <property type="entry name" value="CCR4-NOT TRANSCRIPTION COMPLEX SUBUNIT 11"/>
    <property type="match status" value="1"/>
</dbReference>
<comment type="similarity">
    <text evidence="3">Belongs to the CNOT11 family.</text>
</comment>
<name>A0A830H7U5_9CHLO</name>
<evidence type="ECO:0000256" key="5">
    <source>
        <dbReference type="ARBA" id="ARBA00022490"/>
    </source>
</evidence>
<evidence type="ECO:0000256" key="2">
    <source>
        <dbReference type="ARBA" id="ARBA00004496"/>
    </source>
</evidence>
<dbReference type="OrthoDB" id="10265389at2759"/>
<comment type="subcellular location">
    <subcellularLocation>
        <location evidence="2">Cytoplasm</location>
    </subcellularLocation>
    <subcellularLocation>
        <location evidence="1">Nucleus</location>
    </subcellularLocation>
</comment>
<evidence type="ECO:0000256" key="1">
    <source>
        <dbReference type="ARBA" id="ARBA00004123"/>
    </source>
</evidence>
<feature type="compositionally biased region" description="Polar residues" evidence="10">
    <location>
        <begin position="410"/>
        <end position="420"/>
    </location>
</feature>
<organism evidence="11 12">
    <name type="scientific">Pycnococcus provasolii</name>
    <dbReference type="NCBI Taxonomy" id="41880"/>
    <lineage>
        <taxon>Eukaryota</taxon>
        <taxon>Viridiplantae</taxon>
        <taxon>Chlorophyta</taxon>
        <taxon>Pseudoscourfieldiophyceae</taxon>
        <taxon>Pseudoscourfieldiales</taxon>
        <taxon>Pycnococcaceae</taxon>
        <taxon>Pycnococcus</taxon>
    </lineage>
</organism>
<dbReference type="EMBL" id="BNJQ01000004">
    <property type="protein sequence ID" value="GHP03134.1"/>
    <property type="molecule type" value="Genomic_DNA"/>
</dbReference>
<keyword evidence="9" id="KW-0539">Nucleus</keyword>
<dbReference type="GO" id="GO:0030014">
    <property type="term" value="C:CCR4-NOT complex"/>
    <property type="evidence" value="ECO:0007669"/>
    <property type="project" value="InterPro"/>
</dbReference>
<keyword evidence="6" id="KW-0805">Transcription regulation</keyword>
<keyword evidence="12" id="KW-1185">Reference proteome</keyword>
<dbReference type="GO" id="GO:0031047">
    <property type="term" value="P:regulatory ncRNA-mediated gene silencing"/>
    <property type="evidence" value="ECO:0007669"/>
    <property type="project" value="UniProtKB-KW"/>
</dbReference>
<dbReference type="GO" id="GO:0005737">
    <property type="term" value="C:cytoplasm"/>
    <property type="evidence" value="ECO:0007669"/>
    <property type="project" value="UniProtKB-SubCell"/>
</dbReference>
<evidence type="ECO:0000256" key="10">
    <source>
        <dbReference type="SAM" id="MobiDB-lite"/>
    </source>
</evidence>